<dbReference type="OrthoDB" id="9803104at2"/>
<dbReference type="EMBL" id="LABX01000028">
    <property type="protein sequence ID" value="KMO39774.1"/>
    <property type="molecule type" value="Genomic_DNA"/>
</dbReference>
<dbReference type="Proteomes" id="UP000035929">
    <property type="component" value="Unassembled WGS sequence"/>
</dbReference>
<reference evidence="2 3" key="1">
    <citation type="submission" date="2015-03" db="EMBL/GenBank/DDBJ databases">
        <title>Genome sequencing of Methylobacterium aquaticum DSM16371 type strain.</title>
        <authorList>
            <person name="Chaudhry V."/>
            <person name="Patil P.B."/>
        </authorList>
    </citation>
    <scope>NUCLEOTIDE SEQUENCE [LARGE SCALE GENOMIC DNA]</scope>
    <source>
        <strain evidence="2 3">DSM 16371</strain>
    </source>
</reference>
<accession>A0A0J6T1B9</accession>
<evidence type="ECO:0000313" key="3">
    <source>
        <dbReference type="Proteomes" id="UP000035929"/>
    </source>
</evidence>
<organism evidence="2 3">
    <name type="scientific">Methylobacterium aquaticum</name>
    <dbReference type="NCBI Taxonomy" id="270351"/>
    <lineage>
        <taxon>Bacteria</taxon>
        <taxon>Pseudomonadati</taxon>
        <taxon>Pseudomonadota</taxon>
        <taxon>Alphaproteobacteria</taxon>
        <taxon>Hyphomicrobiales</taxon>
        <taxon>Methylobacteriaceae</taxon>
        <taxon>Methylobacterium</taxon>
    </lineage>
</organism>
<dbReference type="PATRIC" id="fig|270351.6.peg.4168"/>
<name>A0A0J6T1B9_9HYPH</name>
<feature type="domain" description="Glyoxalase-related protein" evidence="1">
    <location>
        <begin position="3"/>
        <end position="55"/>
    </location>
</feature>
<sequence>MRTCRDAKAMAKTLREELGRRGTALSHGECLEIVARQFGHDNWNILSARLRAAAEPARDAALVRPAGWSVSGSKPHLYDMGIDPTTPYQGGRAALIRCRYAEDDPAYAVMEKGFATLMQSIAVGPFRGRRICLSADLRVQDVVGAATLWLRADAAIGRSVAFDNMEERAVDGPLTGTQGWTGRRIVLDVPEEAETLHFGFYLRGSGRAWAGGFSLREASPEDAATVLARIRPEPTNLDFAQPVEATAKAG</sequence>
<dbReference type="Gene3D" id="2.60.120.260">
    <property type="entry name" value="Galactose-binding domain-like"/>
    <property type="match status" value="1"/>
</dbReference>
<proteinExistence type="predicted"/>
<protein>
    <recommendedName>
        <fullName evidence="1">Glyoxalase-related protein domain-containing protein</fullName>
    </recommendedName>
</protein>
<gene>
    <name evidence="2" type="ORF">VP06_03425</name>
</gene>
<comment type="caution">
    <text evidence="2">The sequence shown here is derived from an EMBL/GenBank/DDBJ whole genome shotgun (WGS) entry which is preliminary data.</text>
</comment>
<dbReference type="InterPro" id="IPR045517">
    <property type="entry name" value="Glyoxalase_8"/>
</dbReference>
<dbReference type="Pfam" id="PF20066">
    <property type="entry name" value="Glyoxalase_8"/>
    <property type="match status" value="1"/>
</dbReference>
<evidence type="ECO:0000259" key="1">
    <source>
        <dbReference type="Pfam" id="PF20066"/>
    </source>
</evidence>
<dbReference type="RefSeq" id="WP_048462441.1">
    <property type="nucleotide sequence ID" value="NZ_LABX01000028.1"/>
</dbReference>
<evidence type="ECO:0000313" key="2">
    <source>
        <dbReference type="EMBL" id="KMO39774.1"/>
    </source>
</evidence>
<dbReference type="AlphaFoldDB" id="A0A0J6T1B9"/>